<dbReference type="OrthoDB" id="3078366at2"/>
<dbReference type="Gene3D" id="2.30.270.10">
    <property type="entry name" value="duf1285 protein"/>
    <property type="match status" value="1"/>
</dbReference>
<dbReference type="InterPro" id="IPR048342">
    <property type="entry name" value="DUF1285_C"/>
</dbReference>
<organism evidence="3 4">
    <name type="scientific">Gynuella sunshinyii YC6258</name>
    <dbReference type="NCBI Taxonomy" id="1445510"/>
    <lineage>
        <taxon>Bacteria</taxon>
        <taxon>Pseudomonadati</taxon>
        <taxon>Pseudomonadota</taxon>
        <taxon>Gammaproteobacteria</taxon>
        <taxon>Oceanospirillales</taxon>
        <taxon>Saccharospirillaceae</taxon>
        <taxon>Gynuella</taxon>
    </lineage>
</organism>
<feature type="domain" description="DUF1285" evidence="1">
    <location>
        <begin position="16"/>
        <end position="80"/>
    </location>
</feature>
<dbReference type="Pfam" id="PF06938">
    <property type="entry name" value="DUF1285_N"/>
    <property type="match status" value="1"/>
</dbReference>
<gene>
    <name evidence="3" type="ORF">YC6258_03293</name>
</gene>
<dbReference type="KEGG" id="gsn:YC6258_03293"/>
<feature type="domain" description="DUF1285" evidence="2">
    <location>
        <begin position="89"/>
        <end position="155"/>
    </location>
</feature>
<dbReference type="RefSeq" id="WP_044617655.1">
    <property type="nucleotide sequence ID" value="NZ_CP007142.1"/>
</dbReference>
<evidence type="ECO:0000259" key="2">
    <source>
        <dbReference type="Pfam" id="PF21028"/>
    </source>
</evidence>
<dbReference type="PATRIC" id="fig|1445510.3.peg.3257"/>
<dbReference type="PIRSF" id="PIRSF029557">
    <property type="entry name" value="UCP029557"/>
    <property type="match status" value="1"/>
</dbReference>
<dbReference type="InterPro" id="IPR010707">
    <property type="entry name" value="DUF1285"/>
</dbReference>
<keyword evidence="4" id="KW-1185">Reference proteome</keyword>
<evidence type="ECO:0000313" key="3">
    <source>
        <dbReference type="EMBL" id="AJQ95329.1"/>
    </source>
</evidence>
<protein>
    <recommendedName>
        <fullName evidence="5">DUF1285 domain-containing protein</fullName>
    </recommendedName>
</protein>
<dbReference type="STRING" id="1445510.YC6258_03293"/>
<reference evidence="3 4" key="1">
    <citation type="submission" date="2014-01" db="EMBL/GenBank/DDBJ databases">
        <title>Full genme sequencing of cellulolytic bacterium Gynuella sunshinyii YC6258T gen. nov., sp. nov.</title>
        <authorList>
            <person name="Khan H."/>
            <person name="Chung E.J."/>
            <person name="Chung Y.R."/>
        </authorList>
    </citation>
    <scope>NUCLEOTIDE SEQUENCE [LARGE SCALE GENOMIC DNA]</scope>
    <source>
        <strain evidence="3 4">YC6258</strain>
    </source>
</reference>
<accession>A0A0C5VY75</accession>
<sequence length="179" mass="21145">MKLDDIATHLADHKVPPVHLWHPRHCGEIDIRIDRNGRWFHEGEEILRVALVRLFSSVLWNENGDFYLKTPVEQMKIQVELEPILIVDAEERADGWHFRTQFDEDIRLGAEHPLEMCERNGEQYPRIKVRYDLWGMLERNLFYQLIDLALSVDSEDGHLTELFLVHGDDKWSLGSFENT</sequence>
<dbReference type="EMBL" id="CP007142">
    <property type="protein sequence ID" value="AJQ95329.1"/>
    <property type="molecule type" value="Genomic_DNA"/>
</dbReference>
<dbReference type="HOGENOM" id="CLU_096796_0_0_6"/>
<dbReference type="Proteomes" id="UP000032266">
    <property type="component" value="Chromosome"/>
</dbReference>
<evidence type="ECO:0008006" key="5">
    <source>
        <dbReference type="Google" id="ProtNLM"/>
    </source>
</evidence>
<dbReference type="Gene3D" id="3.10.540.10">
    <property type="entry name" value="duf1285 like domain"/>
    <property type="match status" value="1"/>
</dbReference>
<evidence type="ECO:0000313" key="4">
    <source>
        <dbReference type="Proteomes" id="UP000032266"/>
    </source>
</evidence>
<evidence type="ECO:0000259" key="1">
    <source>
        <dbReference type="Pfam" id="PF06938"/>
    </source>
</evidence>
<dbReference type="InterPro" id="IPR048341">
    <property type="entry name" value="DUF1285_N"/>
</dbReference>
<dbReference type="AlphaFoldDB" id="A0A0C5VY75"/>
<dbReference type="InterPro" id="IPR023361">
    <property type="entry name" value="DUF1285_beta_roll_sf"/>
</dbReference>
<dbReference type="Pfam" id="PF21028">
    <property type="entry name" value="DUF1285_C"/>
    <property type="match status" value="1"/>
</dbReference>
<name>A0A0C5VY75_9GAMM</name>
<proteinExistence type="predicted"/>